<dbReference type="AlphaFoldDB" id="A0AAD5XEH1"/>
<dbReference type="InterPro" id="IPR001138">
    <property type="entry name" value="Zn2Cys6_DnaBD"/>
</dbReference>
<dbReference type="GO" id="GO:0008270">
    <property type="term" value="F:zinc ion binding"/>
    <property type="evidence" value="ECO:0007669"/>
    <property type="project" value="InterPro"/>
</dbReference>
<proteinExistence type="predicted"/>
<dbReference type="GO" id="GO:0000981">
    <property type="term" value="F:DNA-binding transcription factor activity, RNA polymerase II-specific"/>
    <property type="evidence" value="ECO:0007669"/>
    <property type="project" value="InterPro"/>
</dbReference>
<dbReference type="Proteomes" id="UP001211907">
    <property type="component" value="Unassembled WGS sequence"/>
</dbReference>
<evidence type="ECO:0000256" key="8">
    <source>
        <dbReference type="SAM" id="MobiDB-lite"/>
    </source>
</evidence>
<dbReference type="PROSITE" id="PS50048">
    <property type="entry name" value="ZN2_CY6_FUNGAL_2"/>
    <property type="match status" value="1"/>
</dbReference>
<keyword evidence="7" id="KW-0539">Nucleus</keyword>
<comment type="caution">
    <text evidence="10">The sequence shown here is derived from an EMBL/GenBank/DDBJ whole genome shotgun (WGS) entry which is preliminary data.</text>
</comment>
<keyword evidence="3" id="KW-0862">Zinc</keyword>
<accession>A0AAD5XEH1</accession>
<dbReference type="InterPro" id="IPR056751">
    <property type="entry name" value="PAS_13"/>
</dbReference>
<comment type="subcellular location">
    <subcellularLocation>
        <location evidence="1">Nucleus</location>
    </subcellularLocation>
</comment>
<name>A0AAD5XEH1_9FUNG</name>
<evidence type="ECO:0000256" key="7">
    <source>
        <dbReference type="ARBA" id="ARBA00023242"/>
    </source>
</evidence>
<evidence type="ECO:0000256" key="3">
    <source>
        <dbReference type="ARBA" id="ARBA00022833"/>
    </source>
</evidence>
<feature type="domain" description="Zn(2)-C6 fungal-type" evidence="9">
    <location>
        <begin position="29"/>
        <end position="60"/>
    </location>
</feature>
<dbReference type="GO" id="GO:0005634">
    <property type="term" value="C:nucleus"/>
    <property type="evidence" value="ECO:0007669"/>
    <property type="project" value="UniProtKB-SubCell"/>
</dbReference>
<evidence type="ECO:0000256" key="1">
    <source>
        <dbReference type="ARBA" id="ARBA00004123"/>
    </source>
</evidence>
<feature type="compositionally biased region" description="Low complexity" evidence="8">
    <location>
        <begin position="194"/>
        <end position="215"/>
    </location>
</feature>
<dbReference type="SMART" id="SM00066">
    <property type="entry name" value="GAL4"/>
    <property type="match status" value="1"/>
</dbReference>
<dbReference type="PANTHER" id="PTHR31986:SF7">
    <property type="entry name" value="REGULATOR OF DRUG SENSITIVITY 2"/>
    <property type="match status" value="1"/>
</dbReference>
<feature type="region of interest" description="Disordered" evidence="8">
    <location>
        <begin position="194"/>
        <end position="252"/>
    </location>
</feature>
<organism evidence="10 11">
    <name type="scientific">Physocladia obscura</name>
    <dbReference type="NCBI Taxonomy" id="109957"/>
    <lineage>
        <taxon>Eukaryota</taxon>
        <taxon>Fungi</taxon>
        <taxon>Fungi incertae sedis</taxon>
        <taxon>Chytridiomycota</taxon>
        <taxon>Chytridiomycota incertae sedis</taxon>
        <taxon>Chytridiomycetes</taxon>
        <taxon>Chytridiales</taxon>
        <taxon>Chytriomycetaceae</taxon>
        <taxon>Physocladia</taxon>
    </lineage>
</organism>
<evidence type="ECO:0000259" key="9">
    <source>
        <dbReference type="PROSITE" id="PS50048"/>
    </source>
</evidence>
<evidence type="ECO:0000256" key="2">
    <source>
        <dbReference type="ARBA" id="ARBA00022723"/>
    </source>
</evidence>
<evidence type="ECO:0000313" key="11">
    <source>
        <dbReference type="Proteomes" id="UP001211907"/>
    </source>
</evidence>
<evidence type="ECO:0000256" key="4">
    <source>
        <dbReference type="ARBA" id="ARBA00023015"/>
    </source>
</evidence>
<feature type="region of interest" description="Disordered" evidence="8">
    <location>
        <begin position="1"/>
        <end position="21"/>
    </location>
</feature>
<sequence length="475" mass="53426">MDTHNMQPSLDPIAIEPQKKPKRKKVTQACVFCRRSHMTCDDGRPCQRCIRRKIGHMCTNEPTPAQQKEYHTQHSQIHSQIQSQIQSQFQSQVQSGQTPANNQGAILYANAANFLVNNSGATAQNPGTPHLDLIAATTGASASDSPAQLFAPTLLSQNLSQNLPLTQNYSHMMGNELTIINDFLASLETPATQQLQQQQLMQHPKPQQQQQQPPQQRHRNGQQQHTSLVDRGSSSTPTAIQPQQTEALSSTERFVLTAADPTTIGSGEDRLNQVISAKFEAGLLKPYNYINSYKKLNAWMETHMSPTSRTRILNVMGLFRPRFQWVAQRLTDMDLVLVEEAFERMLLEYDRVFSSMGIPSCLWRRTGEIWKCNKEFAQLVGIPMDQLKEGRLSIYELMSEESAVNYWEKYGNIAFDAGQKAILTSCILKKPDDDGVAAALRTAREGVNCCFSFTIRRDRYSIPIIIAGNFLPTNK</sequence>
<dbReference type="Gene3D" id="4.10.240.10">
    <property type="entry name" value="Zn(2)-C6 fungal-type DNA-binding domain"/>
    <property type="match status" value="1"/>
</dbReference>
<keyword evidence="5" id="KW-0238">DNA-binding</keyword>
<dbReference type="EMBL" id="JADGJH010001325">
    <property type="protein sequence ID" value="KAJ3114974.1"/>
    <property type="molecule type" value="Genomic_DNA"/>
</dbReference>
<dbReference type="PROSITE" id="PS00463">
    <property type="entry name" value="ZN2_CY6_FUNGAL_1"/>
    <property type="match status" value="1"/>
</dbReference>
<dbReference type="CDD" id="cd00067">
    <property type="entry name" value="GAL4"/>
    <property type="match status" value="1"/>
</dbReference>
<dbReference type="InterPro" id="IPR036864">
    <property type="entry name" value="Zn2-C6_fun-type_DNA-bd_sf"/>
</dbReference>
<dbReference type="SUPFAM" id="SSF55785">
    <property type="entry name" value="PYP-like sensor domain (PAS domain)"/>
    <property type="match status" value="1"/>
</dbReference>
<evidence type="ECO:0000256" key="5">
    <source>
        <dbReference type="ARBA" id="ARBA00023125"/>
    </source>
</evidence>
<keyword evidence="4" id="KW-0805">Transcription regulation</keyword>
<dbReference type="GO" id="GO:0000977">
    <property type="term" value="F:RNA polymerase II transcription regulatory region sequence-specific DNA binding"/>
    <property type="evidence" value="ECO:0007669"/>
    <property type="project" value="TreeGrafter"/>
</dbReference>
<feature type="compositionally biased region" description="Polar residues" evidence="8">
    <location>
        <begin position="232"/>
        <end position="252"/>
    </location>
</feature>
<keyword evidence="6" id="KW-0804">Transcription</keyword>
<gene>
    <name evidence="10" type="ORF">HK100_001504</name>
</gene>
<evidence type="ECO:0000313" key="10">
    <source>
        <dbReference type="EMBL" id="KAJ3114974.1"/>
    </source>
</evidence>
<dbReference type="SUPFAM" id="SSF57701">
    <property type="entry name" value="Zn2/Cys6 DNA-binding domain"/>
    <property type="match status" value="1"/>
</dbReference>
<protein>
    <recommendedName>
        <fullName evidence="9">Zn(2)-C6 fungal-type domain-containing protein</fullName>
    </recommendedName>
</protein>
<dbReference type="Pfam" id="PF00172">
    <property type="entry name" value="Zn_clus"/>
    <property type="match status" value="1"/>
</dbReference>
<reference evidence="10" key="1">
    <citation type="submission" date="2020-05" db="EMBL/GenBank/DDBJ databases">
        <title>Phylogenomic resolution of chytrid fungi.</title>
        <authorList>
            <person name="Stajich J.E."/>
            <person name="Amses K."/>
            <person name="Simmons R."/>
            <person name="Seto K."/>
            <person name="Myers J."/>
            <person name="Bonds A."/>
            <person name="Quandt C.A."/>
            <person name="Barry K."/>
            <person name="Liu P."/>
            <person name="Grigoriev I."/>
            <person name="Longcore J.E."/>
            <person name="James T.Y."/>
        </authorList>
    </citation>
    <scope>NUCLEOTIDE SEQUENCE</scope>
    <source>
        <strain evidence="10">JEL0513</strain>
    </source>
</reference>
<evidence type="ECO:0000256" key="6">
    <source>
        <dbReference type="ARBA" id="ARBA00023163"/>
    </source>
</evidence>
<keyword evidence="11" id="KW-1185">Reference proteome</keyword>
<keyword evidence="2" id="KW-0479">Metal-binding</keyword>
<dbReference type="InterPro" id="IPR035965">
    <property type="entry name" value="PAS-like_dom_sf"/>
</dbReference>
<dbReference type="PANTHER" id="PTHR31986">
    <property type="entry name" value="REGULATOR OF DRUG SENSITIVITY 2"/>
    <property type="match status" value="1"/>
</dbReference>
<dbReference type="InterPro" id="IPR053045">
    <property type="entry name" value="Zinc_cluster_trans_reg"/>
</dbReference>
<dbReference type="Pfam" id="PF24990">
    <property type="entry name" value="PAS_13"/>
    <property type="match status" value="1"/>
</dbReference>